<dbReference type="HAMAP" id="MF_00649">
    <property type="entry name" value="DNA_gyrase_inhibitor_YacG"/>
    <property type="match status" value="1"/>
</dbReference>
<comment type="subunit">
    <text evidence="3">Interacts with GyrB.</text>
</comment>
<dbReference type="PANTHER" id="PTHR36150:SF1">
    <property type="entry name" value="DNA GYRASE INHIBITOR YACG"/>
    <property type="match status" value="1"/>
</dbReference>
<dbReference type="Proteomes" id="UP000005835">
    <property type="component" value="Unassembled WGS sequence"/>
</dbReference>
<proteinExistence type="inferred from homology"/>
<dbReference type="InterPro" id="IPR013088">
    <property type="entry name" value="Znf_NHR/GATA"/>
</dbReference>
<dbReference type="eggNOG" id="COG3024">
    <property type="taxonomic scope" value="Bacteria"/>
</dbReference>
<dbReference type="OrthoDB" id="9809663at2"/>
<feature type="binding site" evidence="3">
    <location>
        <position position="8"/>
    </location>
    <ligand>
        <name>Zn(2+)</name>
        <dbReference type="ChEBI" id="CHEBI:29105"/>
    </ligand>
</feature>
<dbReference type="AlphaFoldDB" id="K1KFZ9"/>
<dbReference type="GO" id="GO:0008270">
    <property type="term" value="F:zinc ion binding"/>
    <property type="evidence" value="ECO:0007669"/>
    <property type="project" value="UniProtKB-UniRule"/>
</dbReference>
<dbReference type="SUPFAM" id="SSF57716">
    <property type="entry name" value="Glucocorticoid receptor-like (DNA-binding domain)"/>
    <property type="match status" value="1"/>
</dbReference>
<dbReference type="Pfam" id="PF03884">
    <property type="entry name" value="YacG"/>
    <property type="match status" value="1"/>
</dbReference>
<keyword evidence="2 3" id="KW-0862">Zinc</keyword>
<evidence type="ECO:0000256" key="2">
    <source>
        <dbReference type="ARBA" id="ARBA00022833"/>
    </source>
</evidence>
<keyword evidence="1 3" id="KW-0479">Metal-binding</keyword>
<dbReference type="RefSeq" id="WP_005436013.1">
    <property type="nucleotide sequence ID" value="NZ_JH815518.1"/>
</dbReference>
<comment type="cofactor">
    <cofactor evidence="3">
        <name>Zn(2+)</name>
        <dbReference type="ChEBI" id="CHEBI:29105"/>
    </cofactor>
    <text evidence="3">Binds 1 zinc ion.</text>
</comment>
<evidence type="ECO:0000313" key="5">
    <source>
        <dbReference type="Proteomes" id="UP000005835"/>
    </source>
</evidence>
<feature type="binding site" evidence="3">
    <location>
        <position position="5"/>
    </location>
    <ligand>
        <name>Zn(2+)</name>
        <dbReference type="ChEBI" id="CHEBI:29105"/>
    </ligand>
</feature>
<feature type="binding site" evidence="3">
    <location>
        <position position="28"/>
    </location>
    <ligand>
        <name>Zn(2+)</name>
        <dbReference type="ChEBI" id="CHEBI:29105"/>
    </ligand>
</feature>
<dbReference type="HOGENOM" id="CLU_178280_1_2_4"/>
<dbReference type="PANTHER" id="PTHR36150">
    <property type="entry name" value="DNA GYRASE INHIBITOR YACG"/>
    <property type="match status" value="1"/>
</dbReference>
<dbReference type="InterPro" id="IPR005584">
    <property type="entry name" value="DNA_gyrase_inhibitor_YacG"/>
</dbReference>
<gene>
    <name evidence="3" type="primary">yacG</name>
    <name evidence="4" type="ORF">HMPREF9465_01681</name>
</gene>
<keyword evidence="5" id="KW-1185">Reference proteome</keyword>
<protein>
    <recommendedName>
        <fullName evidence="3">DNA gyrase inhibitor YacG</fullName>
    </recommendedName>
</protein>
<dbReference type="STRING" id="742823.HMPREF9465_01681"/>
<evidence type="ECO:0000256" key="3">
    <source>
        <dbReference type="HAMAP-Rule" id="MF_00649"/>
    </source>
</evidence>
<name>K1KFZ9_9BURK</name>
<comment type="similarity">
    <text evidence="3">Belongs to the DNA gyrase inhibitor YacG family.</text>
</comment>
<comment type="function">
    <text evidence="3">Inhibits all the catalytic activities of DNA gyrase by preventing its interaction with DNA. Acts by binding directly to the C-terminal domain of GyrB, which probably disrupts DNA binding by the gyrase.</text>
</comment>
<evidence type="ECO:0000313" key="4">
    <source>
        <dbReference type="EMBL" id="EKB30634.1"/>
    </source>
</evidence>
<comment type="caution">
    <text evidence="4">The sequence shown here is derived from an EMBL/GenBank/DDBJ whole genome shotgun (WGS) entry which is preliminary data.</text>
</comment>
<reference evidence="4 5" key="1">
    <citation type="submission" date="2012-05" db="EMBL/GenBank/DDBJ databases">
        <title>The Genome Sequence of Sutterella wadsworthensis 2_1_59BFAA.</title>
        <authorList>
            <consortium name="The Broad Institute Genome Sequencing Platform"/>
            <person name="Earl A."/>
            <person name="Ward D."/>
            <person name="Feldgarden M."/>
            <person name="Gevers D."/>
            <person name="Daigneault M."/>
            <person name="Strauss J."/>
            <person name="Allen-Vercoe E."/>
            <person name="Walker B."/>
            <person name="Young S.K."/>
            <person name="Zeng Q."/>
            <person name="Gargeya S."/>
            <person name="Fitzgerald M."/>
            <person name="Haas B."/>
            <person name="Abouelleil A."/>
            <person name="Alvarado L."/>
            <person name="Arachchi H.M."/>
            <person name="Berlin A.M."/>
            <person name="Chapman S.B."/>
            <person name="Goldberg J."/>
            <person name="Griggs A."/>
            <person name="Gujja S."/>
            <person name="Hansen M."/>
            <person name="Howarth C."/>
            <person name="Imamovic A."/>
            <person name="Larimer J."/>
            <person name="McCowen C."/>
            <person name="Montmayeur A."/>
            <person name="Murphy C."/>
            <person name="Neiman D."/>
            <person name="Pearson M."/>
            <person name="Priest M."/>
            <person name="Roberts A."/>
            <person name="Saif S."/>
            <person name="Shea T."/>
            <person name="Sisk P."/>
            <person name="Sykes S."/>
            <person name="Wortman J."/>
            <person name="Nusbaum C."/>
            <person name="Birren B."/>
        </authorList>
    </citation>
    <scope>NUCLEOTIDE SEQUENCE [LARGE SCALE GENOMIC DNA]</scope>
    <source>
        <strain evidence="4 5">2_1_59BFAA</strain>
    </source>
</reference>
<accession>K1KFZ9</accession>
<dbReference type="Gene3D" id="3.30.50.10">
    <property type="entry name" value="Erythroid Transcription Factor GATA-1, subunit A"/>
    <property type="match status" value="1"/>
</dbReference>
<dbReference type="PATRIC" id="fig|742823.3.peg.1676"/>
<evidence type="ECO:0000256" key="1">
    <source>
        <dbReference type="ARBA" id="ARBA00022723"/>
    </source>
</evidence>
<dbReference type="EMBL" id="ADMG01000037">
    <property type="protein sequence ID" value="EKB30634.1"/>
    <property type="molecule type" value="Genomic_DNA"/>
</dbReference>
<organism evidence="4 5">
    <name type="scientific">Sutterella wadsworthensis 2_1_59BFAA</name>
    <dbReference type="NCBI Taxonomy" id="742823"/>
    <lineage>
        <taxon>Bacteria</taxon>
        <taxon>Pseudomonadati</taxon>
        <taxon>Pseudomonadota</taxon>
        <taxon>Betaproteobacteria</taxon>
        <taxon>Burkholderiales</taxon>
        <taxon>Sutterellaceae</taxon>
        <taxon>Sutterella</taxon>
    </lineage>
</organism>
<feature type="binding site" evidence="3">
    <location>
        <position position="24"/>
    </location>
    <ligand>
        <name>Zn(2+)</name>
        <dbReference type="ChEBI" id="CHEBI:29105"/>
    </ligand>
</feature>
<dbReference type="GO" id="GO:0008657">
    <property type="term" value="F:DNA topoisomerase type II (double strand cut, ATP-hydrolyzing) inhibitor activity"/>
    <property type="evidence" value="ECO:0007669"/>
    <property type="project" value="UniProtKB-UniRule"/>
</dbReference>
<dbReference type="GO" id="GO:0006355">
    <property type="term" value="P:regulation of DNA-templated transcription"/>
    <property type="evidence" value="ECO:0007669"/>
    <property type="project" value="InterPro"/>
</dbReference>
<sequence>MKVKCPTCGKEIEYSSANPWRPFCSERCKLIDLGEWASDGYVIEGDPGSADRMTPEELESVARYTAEREERKGGRRR</sequence>